<dbReference type="Proteomes" id="UP001176471">
    <property type="component" value="Unassembled WGS sequence"/>
</dbReference>
<organism evidence="2 3">
    <name type="scientific">Sphingobium cyanobacteriorum</name>
    <dbReference type="NCBI Taxonomy" id="3063954"/>
    <lineage>
        <taxon>Bacteria</taxon>
        <taxon>Pseudomonadati</taxon>
        <taxon>Pseudomonadota</taxon>
        <taxon>Alphaproteobacteria</taxon>
        <taxon>Sphingomonadales</taxon>
        <taxon>Sphingomonadaceae</taxon>
        <taxon>Sphingobium</taxon>
    </lineage>
</organism>
<evidence type="ECO:0000313" key="2">
    <source>
        <dbReference type="EMBL" id="MDO7833781.1"/>
    </source>
</evidence>
<sequence>MALRINEKLGQYARDHRREPTDYERRLWGALRASQLGGFKFRRQAVIAPYICDFLCPSIGLIVEVDDDRHDPIKDRDRDFDLANQGYLVLRFSNADICDNLDGVLTAILDRASALPERQKITHPNPSLSREGL</sequence>
<comment type="caution">
    <text evidence="2">The sequence shown here is derived from an EMBL/GenBank/DDBJ whole genome shotgun (WGS) entry which is preliminary data.</text>
</comment>
<dbReference type="Gene3D" id="3.40.960.10">
    <property type="entry name" value="VSR Endonuclease"/>
    <property type="match status" value="1"/>
</dbReference>
<name>A0ABT8ZHU3_9SPHN</name>
<dbReference type="Pfam" id="PF04480">
    <property type="entry name" value="DUF559"/>
    <property type="match status" value="1"/>
</dbReference>
<dbReference type="PANTHER" id="PTHR38590">
    <property type="entry name" value="BLL0828 PROTEIN"/>
    <property type="match status" value="1"/>
</dbReference>
<dbReference type="InterPro" id="IPR007569">
    <property type="entry name" value="DUF559"/>
</dbReference>
<dbReference type="EMBL" id="JAUQOM010000001">
    <property type="protein sequence ID" value="MDO7833781.1"/>
    <property type="molecule type" value="Genomic_DNA"/>
</dbReference>
<dbReference type="InterPro" id="IPR047216">
    <property type="entry name" value="Endonuclease_DUF559_bact"/>
</dbReference>
<dbReference type="RefSeq" id="WP_304534314.1">
    <property type="nucleotide sequence ID" value="NZ_JAUQOM010000001.1"/>
</dbReference>
<proteinExistence type="predicted"/>
<evidence type="ECO:0000259" key="1">
    <source>
        <dbReference type="Pfam" id="PF04480"/>
    </source>
</evidence>
<reference evidence="2" key="1">
    <citation type="submission" date="2023-07" db="EMBL/GenBank/DDBJ databases">
        <title>Bacterial whole genome sequence for Sphingobium sp. HBC34.</title>
        <authorList>
            <person name="Le V."/>
            <person name="Ko S.-R."/>
            <person name="Ahn C.-Y."/>
            <person name="Oh H.-M."/>
        </authorList>
    </citation>
    <scope>NUCLEOTIDE SEQUENCE</scope>
    <source>
        <strain evidence="2">HBC34</strain>
    </source>
</reference>
<accession>A0ABT8ZHU3</accession>
<dbReference type="SUPFAM" id="SSF52980">
    <property type="entry name" value="Restriction endonuclease-like"/>
    <property type="match status" value="1"/>
</dbReference>
<feature type="domain" description="DUF559" evidence="1">
    <location>
        <begin position="9"/>
        <end position="110"/>
    </location>
</feature>
<dbReference type="PANTHER" id="PTHR38590:SF1">
    <property type="entry name" value="BLL0828 PROTEIN"/>
    <property type="match status" value="1"/>
</dbReference>
<dbReference type="CDD" id="cd01038">
    <property type="entry name" value="Endonuclease_DUF559"/>
    <property type="match status" value="1"/>
</dbReference>
<dbReference type="InterPro" id="IPR011335">
    <property type="entry name" value="Restrct_endonuc-II-like"/>
</dbReference>
<evidence type="ECO:0000313" key="3">
    <source>
        <dbReference type="Proteomes" id="UP001176471"/>
    </source>
</evidence>
<gene>
    <name evidence="2" type="ORF">Q4610_01865</name>
</gene>
<protein>
    <submittedName>
        <fullName evidence="2">DUF559 domain-containing protein</fullName>
    </submittedName>
</protein>
<keyword evidence="3" id="KW-1185">Reference proteome</keyword>